<sequence length="121" mass="12895">MQAIAPEQVVVDNLQLTGGGAPFELRGRIENKSDVLLKSVTLLVMRRDCYPGALDPTGCAVLWQDRHWISIAIPPGQARDFSSSIWMRGAAPGARGKVQDSFALVAASGEMSISDAAAEGR</sequence>
<accession>A0ABS1WVT2</accession>
<name>A0ABS1WVT2_9GAMM</name>
<organism evidence="1 2">
    <name type="scientific">Steroidobacter gossypii</name>
    <dbReference type="NCBI Taxonomy" id="2805490"/>
    <lineage>
        <taxon>Bacteria</taxon>
        <taxon>Pseudomonadati</taxon>
        <taxon>Pseudomonadota</taxon>
        <taxon>Gammaproteobacteria</taxon>
        <taxon>Steroidobacterales</taxon>
        <taxon>Steroidobacteraceae</taxon>
        <taxon>Steroidobacter</taxon>
    </lineage>
</organism>
<evidence type="ECO:0000313" key="1">
    <source>
        <dbReference type="EMBL" id="MBM0105086.1"/>
    </source>
</evidence>
<evidence type="ECO:0000313" key="2">
    <source>
        <dbReference type="Proteomes" id="UP000661077"/>
    </source>
</evidence>
<dbReference type="EMBL" id="JAEVLS010000002">
    <property type="protein sequence ID" value="MBM0105086.1"/>
    <property type="molecule type" value="Genomic_DNA"/>
</dbReference>
<gene>
    <name evidence="1" type="ORF">JM946_10010</name>
</gene>
<dbReference type="Proteomes" id="UP000661077">
    <property type="component" value="Unassembled WGS sequence"/>
</dbReference>
<proteinExistence type="predicted"/>
<protein>
    <submittedName>
        <fullName evidence="1">Uncharacterized protein</fullName>
    </submittedName>
</protein>
<keyword evidence="2" id="KW-1185">Reference proteome</keyword>
<reference evidence="1 2" key="1">
    <citation type="journal article" date="2021" name="Int. J. Syst. Evol. Microbiol.">
        <title>Steroidobacter gossypii sp. nov., isolated from soil of cotton cropping field.</title>
        <authorList>
            <person name="Huang R."/>
            <person name="Yang S."/>
            <person name="Zhen C."/>
            <person name="Liu W."/>
        </authorList>
    </citation>
    <scope>NUCLEOTIDE SEQUENCE [LARGE SCALE GENOMIC DNA]</scope>
    <source>
        <strain evidence="1 2">S1-65</strain>
    </source>
</reference>
<comment type="caution">
    <text evidence="1">The sequence shown here is derived from an EMBL/GenBank/DDBJ whole genome shotgun (WGS) entry which is preliminary data.</text>
</comment>